<sequence length="260" mass="28686">MPETLGIIGNVSRRKTSNTKVDPLLFSDEAKELARQALVEIGDDLVGEHIGVSISGEVAVHRFRSLAPGYKSWEWVAVLACVRGSGAITVNEVSLQAGKNAARAPEWIPYEDRVLPGDLGPGDTLPPRADDDRLCQFKELTTAHNFPRNPRARTILSQMGLEQTLKRWRTGEFGPNSEFAAKAAMMCRTCAFYLPFNDVETHFGVCTNEYSADGHVVHETYGCGAHSETKAVPETQTNRHYGAFDDGAFDDISEEICRDR</sequence>
<dbReference type="InterPro" id="IPR021391">
    <property type="entry name" value="DUF3027"/>
</dbReference>
<evidence type="ECO:0000313" key="2">
    <source>
        <dbReference type="Proteomes" id="UP000515275"/>
    </source>
</evidence>
<accession>A0A7G7YM90</accession>
<dbReference type="AlphaFoldDB" id="A0A7G7YM90"/>
<evidence type="ECO:0000313" key="1">
    <source>
        <dbReference type="EMBL" id="QNH95610.1"/>
    </source>
</evidence>
<protein>
    <submittedName>
        <fullName evidence="1">DUF3027 domain-containing protein</fullName>
    </submittedName>
</protein>
<proteinExistence type="predicted"/>
<dbReference type="EMBL" id="CP046883">
    <property type="protein sequence ID" value="QNH95610.1"/>
    <property type="molecule type" value="Genomic_DNA"/>
</dbReference>
<name>A0A7G7YM90_9CORY</name>
<dbReference type="Proteomes" id="UP000515275">
    <property type="component" value="Chromosome"/>
</dbReference>
<dbReference type="KEGG" id="cans:GP473_01970"/>
<dbReference type="Pfam" id="PF11228">
    <property type="entry name" value="DUF3027"/>
    <property type="match status" value="1"/>
</dbReference>
<organism evidence="1 2">
    <name type="scientific">Corynebacterium anserum</name>
    <dbReference type="NCBI Taxonomy" id="2684406"/>
    <lineage>
        <taxon>Bacteria</taxon>
        <taxon>Bacillati</taxon>
        <taxon>Actinomycetota</taxon>
        <taxon>Actinomycetes</taxon>
        <taxon>Mycobacteriales</taxon>
        <taxon>Corynebacteriaceae</taxon>
        <taxon>Corynebacterium</taxon>
    </lineage>
</organism>
<reference evidence="1 2" key="1">
    <citation type="submission" date="2019-12" db="EMBL/GenBank/DDBJ databases">
        <title>Corynebacterium sp. nov., isolated from feces of the Anser Albifrons in China.</title>
        <authorList>
            <person name="Liu Q."/>
        </authorList>
    </citation>
    <scope>NUCLEOTIDE SEQUENCE [LARGE SCALE GENOMIC DNA]</scope>
    <source>
        <strain evidence="1 2">23H37-10</strain>
    </source>
</reference>
<gene>
    <name evidence="1" type="ORF">GP473_01970</name>
</gene>
<keyword evidence="2" id="KW-1185">Reference proteome</keyword>